<keyword evidence="4" id="KW-0503">Monooxygenase</keyword>
<dbReference type="InterPro" id="IPR034660">
    <property type="entry name" value="DinB/YfiT-like"/>
</dbReference>
<dbReference type="Pfam" id="PF03781">
    <property type="entry name" value="FGE-sulfatase"/>
    <property type="match status" value="1"/>
</dbReference>
<dbReference type="UniPathway" id="UPA01014"/>
<evidence type="ECO:0000256" key="3">
    <source>
        <dbReference type="ARBA" id="ARBA00037882"/>
    </source>
</evidence>
<gene>
    <name evidence="4" type="primary">egtB</name>
    <name evidence="7" type="ORF">AVDCRST_MAG02-1027</name>
</gene>
<evidence type="ECO:0000259" key="6">
    <source>
        <dbReference type="Pfam" id="PF12867"/>
    </source>
</evidence>
<feature type="binding site" evidence="4">
    <location>
        <begin position="151"/>
        <end position="154"/>
    </location>
    <ligand>
        <name>gamma-L-glutamyl-L-cysteine</name>
        <dbReference type="ChEBI" id="CHEBI:58173"/>
    </ligand>
</feature>
<dbReference type="InterPro" id="IPR051043">
    <property type="entry name" value="Sulfatase_Mod_Factor_Kinase"/>
</dbReference>
<protein>
    <recommendedName>
        <fullName evidence="4">Hercynine oxygenase</fullName>
        <ecNumber evidence="4">1.14.99.50</ecNumber>
    </recommendedName>
    <alternativeName>
        <fullName evidence="4">Gamma-glutamyl hercynylcysteine S-oxide synthase</fullName>
    </alternativeName>
</protein>
<dbReference type="PANTHER" id="PTHR23150:SF36">
    <property type="entry name" value="HERCYNINE OXYGENASE"/>
    <property type="match status" value="1"/>
</dbReference>
<reference evidence="7" key="1">
    <citation type="submission" date="2020-02" db="EMBL/GenBank/DDBJ databases">
        <authorList>
            <person name="Meier V. D."/>
        </authorList>
    </citation>
    <scope>NUCLEOTIDE SEQUENCE</scope>
    <source>
        <strain evidence="7">AVDCRST_MAG02</strain>
    </source>
</reference>
<feature type="binding site" evidence="4">
    <location>
        <position position="484"/>
    </location>
    <ligand>
        <name>gamma-L-glutamyl-L-cysteine</name>
        <dbReference type="ChEBI" id="CHEBI:58173"/>
    </ligand>
</feature>
<dbReference type="GO" id="GO:0005506">
    <property type="term" value="F:iron ion binding"/>
    <property type="evidence" value="ECO:0007669"/>
    <property type="project" value="UniProtKB-UniRule"/>
</dbReference>
<comment type="pathway">
    <text evidence="3 4">Amino-acid biosynthesis; ergothioneine biosynthesis.</text>
</comment>
<keyword evidence="4" id="KW-0479">Metal-binding</keyword>
<evidence type="ECO:0000256" key="4">
    <source>
        <dbReference type="HAMAP-Rule" id="MF_02035"/>
    </source>
</evidence>
<accession>A0A6J4QR35</accession>
<comment type="catalytic activity">
    <reaction evidence="4">
        <text>gamma-L-glutamyl-L-cysteine + hercynine + O2 = gamma-L-glutamyl-hercynylcysteine S-oxide + H2O</text>
        <dbReference type="Rhea" id="RHEA:42672"/>
        <dbReference type="ChEBI" id="CHEBI:15377"/>
        <dbReference type="ChEBI" id="CHEBI:15379"/>
        <dbReference type="ChEBI" id="CHEBI:15781"/>
        <dbReference type="ChEBI" id="CHEBI:58173"/>
        <dbReference type="ChEBI" id="CHEBI:82703"/>
        <dbReference type="EC" id="1.14.99.50"/>
    </reaction>
</comment>
<keyword evidence="2 4" id="KW-0408">Iron</keyword>
<proteinExistence type="inferred from homology"/>
<dbReference type="PANTHER" id="PTHR23150">
    <property type="entry name" value="SULFATASE MODIFYING FACTOR 1, 2"/>
    <property type="match status" value="1"/>
</dbReference>
<dbReference type="InterPro" id="IPR042095">
    <property type="entry name" value="SUMF_sf"/>
</dbReference>
<organism evidence="7">
    <name type="scientific">uncultured Rubrobacteraceae bacterium</name>
    <dbReference type="NCBI Taxonomy" id="349277"/>
    <lineage>
        <taxon>Bacteria</taxon>
        <taxon>Bacillati</taxon>
        <taxon>Actinomycetota</taxon>
        <taxon>Rubrobacteria</taxon>
        <taxon>Rubrobacterales</taxon>
        <taxon>Rubrobacteraceae</taxon>
        <taxon>environmental samples</taxon>
    </lineage>
</organism>
<evidence type="ECO:0000313" key="7">
    <source>
        <dbReference type="EMBL" id="CAA9451032.1"/>
    </source>
</evidence>
<feature type="domain" description="Sulfatase-modifying factor enzyme-like" evidence="5">
    <location>
        <begin position="240"/>
        <end position="499"/>
    </location>
</feature>
<comment type="similarity">
    <text evidence="4">Belongs to the EgtB family.</text>
</comment>
<dbReference type="Pfam" id="PF12867">
    <property type="entry name" value="DinB_2"/>
    <property type="match status" value="1"/>
</dbReference>
<dbReference type="InterPro" id="IPR032890">
    <property type="entry name" value="EgtB_Actinobacteria"/>
</dbReference>
<sequence length="499" mass="56243">MLRGSWGRSYMTAVCVGALSGNQGDGEPVYPEAAGHGRGKVVLRVSGGQPKSSLRRGGRATTISGMDTMRATTREALHRQLEEARDRTRYLLGTVSDEDLAVQHDPIMSPLIWDYGHIGNYEELWLLEKAFGRGLSDRDLYDMYDASLHPREERPSLNLLDRAGAGRYLDAIREAALEALEGVDLKDDDPLLRDGFVYKMILQHEYQHNETMLQTLQLAKNPYRPHAPPEPPAGDPAAGRGMVRVTGGPFVMGTQDRAWALDNERDAHEVDLPGFHLDKTPVTNRAYLEFVEDGGYDNEGLWDPEGWAWIEAEGITAPKHWYQPGPHSWWTECFGFDEALRMDAPVVHVSWFEADAYARWAGKRLPTEAEWEKAASWDPETGTGRPFPWGHEPWTPDRANLDQLALRPAPVGAYPKGASPCGALGMIGDVWEWTASEFAPYPNFQSFPYREYSEVFFDDGYKVLRGGSWATRPGAVRNTFRNWDFPIRRQLFVGFRCAR</sequence>
<feature type="binding site" evidence="4">
    <location>
        <position position="117"/>
    </location>
    <ligand>
        <name>Fe cation</name>
        <dbReference type="ChEBI" id="CHEBI:24875"/>
    </ligand>
</feature>
<dbReference type="HAMAP" id="MF_02035">
    <property type="entry name" value="EgtB"/>
    <property type="match status" value="1"/>
</dbReference>
<feature type="domain" description="DinB-like" evidence="6">
    <location>
        <begin position="80"/>
        <end position="212"/>
    </location>
</feature>
<dbReference type="NCBIfam" id="TIGR03440">
    <property type="entry name" value="egtB_TIGR03440"/>
    <property type="match status" value="1"/>
</dbReference>
<dbReference type="InterPro" id="IPR005532">
    <property type="entry name" value="SUMF_dom"/>
</dbReference>
<dbReference type="Gene3D" id="3.90.1580.10">
    <property type="entry name" value="paralog of FGE (formylglycine-generating enzyme)"/>
    <property type="match status" value="1"/>
</dbReference>
<dbReference type="AlphaFoldDB" id="A0A6J4QR35"/>
<dbReference type="Gene3D" id="1.20.120.450">
    <property type="entry name" value="dinb family like domain"/>
    <property type="match status" value="1"/>
</dbReference>
<dbReference type="EC" id="1.14.99.50" evidence="4"/>
<evidence type="ECO:0000256" key="1">
    <source>
        <dbReference type="ARBA" id="ARBA00023002"/>
    </source>
</evidence>
<dbReference type="SUPFAM" id="SSF109854">
    <property type="entry name" value="DinB/YfiT-like putative metalloenzymes"/>
    <property type="match status" value="1"/>
</dbReference>
<dbReference type="GO" id="GO:0044875">
    <property type="term" value="F:gamma-glutamyl hercynylcysteine sulfoxide synthase activity"/>
    <property type="evidence" value="ECO:0007669"/>
    <property type="project" value="UniProtKB-EC"/>
</dbReference>
<comment type="cofactor">
    <cofactor evidence="4">
        <name>Fe(2+)</name>
        <dbReference type="ChEBI" id="CHEBI:29033"/>
    </cofactor>
</comment>
<dbReference type="EMBL" id="CADCVH010000031">
    <property type="protein sequence ID" value="CAA9451032.1"/>
    <property type="molecule type" value="Genomic_DNA"/>
</dbReference>
<name>A0A6J4QR35_9ACTN</name>
<evidence type="ECO:0000256" key="2">
    <source>
        <dbReference type="ARBA" id="ARBA00023004"/>
    </source>
</evidence>
<dbReference type="InterPro" id="IPR017806">
    <property type="entry name" value="EgtB"/>
</dbReference>
<dbReference type="InterPro" id="IPR016187">
    <property type="entry name" value="CTDL_fold"/>
</dbReference>
<keyword evidence="1 4" id="KW-0560">Oxidoreductase</keyword>
<feature type="binding site" evidence="4">
    <location>
        <position position="204"/>
    </location>
    <ligand>
        <name>Fe cation</name>
        <dbReference type="ChEBI" id="CHEBI:24875"/>
    </ligand>
</feature>
<feature type="binding site" evidence="4">
    <location>
        <position position="208"/>
    </location>
    <ligand>
        <name>Fe cation</name>
        <dbReference type="ChEBI" id="CHEBI:24875"/>
    </ligand>
</feature>
<dbReference type="InterPro" id="IPR024775">
    <property type="entry name" value="DinB-like"/>
</dbReference>
<comment type="function">
    <text evidence="4">Catalyzes the oxidative sulfurization of hercynine (N-alpha,N-alpha,N-alpha-trimethyl-L-histidine) into hercynyl-gamma-L-glutamyl-L-cysteine sulfoxide, a step in the biosynthesis pathway of ergothioneine.</text>
</comment>
<evidence type="ECO:0000259" key="5">
    <source>
        <dbReference type="Pfam" id="PF03781"/>
    </source>
</evidence>
<feature type="binding site" evidence="4">
    <location>
        <position position="488"/>
    </location>
    <ligand>
        <name>gamma-L-glutamyl-L-cysteine</name>
        <dbReference type="ChEBI" id="CHEBI:58173"/>
    </ligand>
</feature>
<dbReference type="SUPFAM" id="SSF56436">
    <property type="entry name" value="C-type lectin-like"/>
    <property type="match status" value="1"/>
</dbReference>